<dbReference type="SUPFAM" id="SSF52540">
    <property type="entry name" value="P-loop containing nucleoside triphosphate hydrolases"/>
    <property type="match status" value="1"/>
</dbReference>
<sequence length="228" mass="24364">MAILSQEQVSLLTDYDADSTYSTAYHTLYANIRFSWNDEQLGPHTILFATPAAYPGYAGAAANVAIAAAQSNTPTILIDASLHTPGLQQRFGVVTSGGLSNLLAEEKLNAQTLALCLSETFVPNLRLLCAGTATVPSQEISRLLATRLPVVLAGLRQYLAESSSEQSLIIFNSAPVLASINTAQISSIVDQTFLLISSGRTSRTQAKRAQEQLERAHAKLTGIVMLDV</sequence>
<dbReference type="RefSeq" id="WP_129889503.1">
    <property type="nucleotide sequence ID" value="NZ_CP035758.1"/>
</dbReference>
<evidence type="ECO:0000313" key="1">
    <source>
        <dbReference type="EMBL" id="QBD78450.1"/>
    </source>
</evidence>
<protein>
    <recommendedName>
        <fullName evidence="3">CpsD/CapB family tyrosine-protein kinase</fullName>
    </recommendedName>
</protein>
<name>A0A4P6JT41_KTERU</name>
<evidence type="ECO:0008006" key="3">
    <source>
        <dbReference type="Google" id="ProtNLM"/>
    </source>
</evidence>
<gene>
    <name evidence="1" type="ORF">EPA93_21610</name>
</gene>
<dbReference type="PANTHER" id="PTHR32309:SF13">
    <property type="entry name" value="FERRIC ENTEROBACTIN TRANSPORT PROTEIN FEPE"/>
    <property type="match status" value="1"/>
</dbReference>
<dbReference type="GO" id="GO:0005886">
    <property type="term" value="C:plasma membrane"/>
    <property type="evidence" value="ECO:0007669"/>
    <property type="project" value="TreeGrafter"/>
</dbReference>
<dbReference type="InterPro" id="IPR027417">
    <property type="entry name" value="P-loop_NTPase"/>
</dbReference>
<dbReference type="InterPro" id="IPR050445">
    <property type="entry name" value="Bact_polysacc_biosynth/exp"/>
</dbReference>
<evidence type="ECO:0000313" key="2">
    <source>
        <dbReference type="Proteomes" id="UP000290365"/>
    </source>
</evidence>
<dbReference type="Proteomes" id="UP000290365">
    <property type="component" value="Chromosome"/>
</dbReference>
<dbReference type="OrthoDB" id="9794577at2"/>
<dbReference type="GO" id="GO:0004713">
    <property type="term" value="F:protein tyrosine kinase activity"/>
    <property type="evidence" value="ECO:0007669"/>
    <property type="project" value="TreeGrafter"/>
</dbReference>
<reference evidence="1 2" key="1">
    <citation type="submission" date="2019-01" db="EMBL/GenBank/DDBJ databases">
        <title>Ktedonosporobacter rubrisoli SCAWS-G2.</title>
        <authorList>
            <person name="Huang Y."/>
            <person name="Yan B."/>
        </authorList>
    </citation>
    <scope>NUCLEOTIDE SEQUENCE [LARGE SCALE GENOMIC DNA]</scope>
    <source>
        <strain evidence="1 2">SCAWS-G2</strain>
    </source>
</reference>
<dbReference type="EMBL" id="CP035758">
    <property type="protein sequence ID" value="QBD78450.1"/>
    <property type="molecule type" value="Genomic_DNA"/>
</dbReference>
<accession>A0A4P6JT41</accession>
<dbReference type="KEGG" id="kbs:EPA93_21610"/>
<dbReference type="Gene3D" id="3.40.50.300">
    <property type="entry name" value="P-loop containing nucleotide triphosphate hydrolases"/>
    <property type="match status" value="1"/>
</dbReference>
<proteinExistence type="predicted"/>
<organism evidence="1 2">
    <name type="scientific">Ktedonosporobacter rubrisoli</name>
    <dbReference type="NCBI Taxonomy" id="2509675"/>
    <lineage>
        <taxon>Bacteria</taxon>
        <taxon>Bacillati</taxon>
        <taxon>Chloroflexota</taxon>
        <taxon>Ktedonobacteria</taxon>
        <taxon>Ktedonobacterales</taxon>
        <taxon>Ktedonosporobacteraceae</taxon>
        <taxon>Ktedonosporobacter</taxon>
    </lineage>
</organism>
<dbReference type="PANTHER" id="PTHR32309">
    <property type="entry name" value="TYROSINE-PROTEIN KINASE"/>
    <property type="match status" value="1"/>
</dbReference>
<keyword evidence="2" id="KW-1185">Reference proteome</keyword>
<dbReference type="AlphaFoldDB" id="A0A4P6JT41"/>